<dbReference type="InterPro" id="IPR000999">
    <property type="entry name" value="RNase_III_dom"/>
</dbReference>
<dbReference type="SUPFAM" id="SSF69065">
    <property type="entry name" value="RNase III domain-like"/>
    <property type="match status" value="1"/>
</dbReference>
<dbReference type="EMBL" id="JAABOE010000071">
    <property type="protein sequence ID" value="KAF3171124.1"/>
    <property type="molecule type" value="Genomic_DNA"/>
</dbReference>
<dbReference type="OrthoDB" id="67027at2759"/>
<evidence type="ECO:0000313" key="6">
    <source>
        <dbReference type="Proteomes" id="UP000472727"/>
    </source>
</evidence>
<dbReference type="EMBL" id="WIPF01000071">
    <property type="protein sequence ID" value="KAF3214687.1"/>
    <property type="molecule type" value="Genomic_DNA"/>
</dbReference>
<reference evidence="6 7" key="1">
    <citation type="submission" date="2019-06" db="EMBL/GenBank/DDBJ databases">
        <authorList>
            <person name="Palmer J.M."/>
        </authorList>
    </citation>
    <scope>NUCLEOTIDE SEQUENCE</scope>
    <source>
        <strain evidence="4 6">TWF106</strain>
        <strain evidence="5 8">TWF191</strain>
        <strain evidence="3">TWF679</strain>
        <strain evidence="2 7">TWF788</strain>
    </source>
</reference>
<evidence type="ECO:0000313" key="7">
    <source>
        <dbReference type="Proteomes" id="UP000479691"/>
    </source>
</evidence>
<dbReference type="Gene3D" id="1.10.1520.10">
    <property type="entry name" value="Ribonuclease III domain"/>
    <property type="match status" value="1"/>
</dbReference>
<dbReference type="Proteomes" id="UP000483672">
    <property type="component" value="Unassembled WGS sequence"/>
</dbReference>
<protein>
    <recommendedName>
        <fullName evidence="1">RNase III domain-containing protein</fullName>
    </recommendedName>
</protein>
<evidence type="ECO:0000259" key="1">
    <source>
        <dbReference type="PROSITE" id="PS50142"/>
    </source>
</evidence>
<dbReference type="EMBL" id="WIWS01000094">
    <property type="protein sequence ID" value="KAF3208255.1"/>
    <property type="molecule type" value="Genomic_DNA"/>
</dbReference>
<dbReference type="Proteomes" id="UP000479691">
    <property type="component" value="Unassembled WGS sequence"/>
</dbReference>
<dbReference type="InterPro" id="IPR036389">
    <property type="entry name" value="RNase_III_sf"/>
</dbReference>
<dbReference type="Proteomes" id="UP000472727">
    <property type="component" value="Unassembled WGS sequence"/>
</dbReference>
<evidence type="ECO:0000313" key="5">
    <source>
        <dbReference type="EMBL" id="KAF3214687.1"/>
    </source>
</evidence>
<gene>
    <name evidence="4" type="ORF">TWF106_011488</name>
    <name evidence="5" type="ORF">TWF191_009679</name>
    <name evidence="3" type="ORF">TWF679_008552</name>
    <name evidence="2" type="ORF">TWF788_010011</name>
</gene>
<proteinExistence type="predicted"/>
<dbReference type="PROSITE" id="PS50142">
    <property type="entry name" value="RNASE_3_2"/>
    <property type="match status" value="1"/>
</dbReference>
<dbReference type="GO" id="GO:0004525">
    <property type="term" value="F:ribonuclease III activity"/>
    <property type="evidence" value="ECO:0007669"/>
    <property type="project" value="InterPro"/>
</dbReference>
<accession>A0A6G1LUQ9</accession>
<comment type="caution">
    <text evidence="3">The sequence shown here is derived from an EMBL/GenBank/DDBJ whole genome shotgun (WGS) entry which is preliminary data.</text>
</comment>
<organism evidence="3 9">
    <name type="scientific">Orbilia oligospora</name>
    <name type="common">Nematode-trapping fungus</name>
    <name type="synonym">Arthrobotrys oligospora</name>
    <dbReference type="NCBI Taxonomy" id="2813651"/>
    <lineage>
        <taxon>Eukaryota</taxon>
        <taxon>Fungi</taxon>
        <taxon>Dikarya</taxon>
        <taxon>Ascomycota</taxon>
        <taxon>Pezizomycotina</taxon>
        <taxon>Orbiliomycetes</taxon>
        <taxon>Orbiliales</taxon>
        <taxon>Orbiliaceae</taxon>
        <taxon>Orbilia</taxon>
    </lineage>
</organism>
<dbReference type="Proteomes" id="UP000614610">
    <property type="component" value="Unassembled WGS sequence"/>
</dbReference>
<sequence>MARVVNIQKIQNVIGYVFKSNTLVEEALESTGHARLVSGKGDGHRRLALLGDKVLGLVQIDQWYGTQQTRGIADVLLKDNVTNRRLQECADQLGITSEILVAPEQAYLHLQGGQIGRVTSASAVEALLGAVWLDSNRDFEQVKKVVCKLGIMDNES</sequence>
<name>A0A6G1LUQ9_ORBOL</name>
<dbReference type="GO" id="GO:0006396">
    <property type="term" value="P:RNA processing"/>
    <property type="evidence" value="ECO:0007669"/>
    <property type="project" value="InterPro"/>
</dbReference>
<dbReference type="EMBL" id="WIWT01000055">
    <property type="protein sequence ID" value="KAF3206993.1"/>
    <property type="molecule type" value="Genomic_DNA"/>
</dbReference>
<evidence type="ECO:0000313" key="4">
    <source>
        <dbReference type="EMBL" id="KAF3208255.1"/>
    </source>
</evidence>
<evidence type="ECO:0000313" key="2">
    <source>
        <dbReference type="EMBL" id="KAF3171124.1"/>
    </source>
</evidence>
<evidence type="ECO:0000313" key="3">
    <source>
        <dbReference type="EMBL" id="KAF3206993.1"/>
    </source>
</evidence>
<feature type="domain" description="RNase III" evidence="1">
    <location>
        <begin position="7"/>
        <end position="136"/>
    </location>
</feature>
<evidence type="ECO:0000313" key="9">
    <source>
        <dbReference type="Proteomes" id="UP000614610"/>
    </source>
</evidence>
<evidence type="ECO:0000313" key="8">
    <source>
        <dbReference type="Proteomes" id="UP000483672"/>
    </source>
</evidence>
<dbReference type="AlphaFoldDB" id="A0A6G1LUQ9"/>
<dbReference type="Pfam" id="PF14622">
    <property type="entry name" value="Ribonucleas_3_3"/>
    <property type="match status" value="1"/>
</dbReference>